<reference evidence="3 4" key="1">
    <citation type="submission" date="2018-11" db="EMBL/GenBank/DDBJ databases">
        <authorList>
            <consortium name="Pathogen Informatics"/>
        </authorList>
    </citation>
    <scope>NUCLEOTIDE SEQUENCE [LARGE SCALE GENOMIC DNA]</scope>
</reference>
<accession>A0A3P7PMP9</accession>
<dbReference type="InterPro" id="IPR002018">
    <property type="entry name" value="CarbesteraseB"/>
</dbReference>
<dbReference type="Pfam" id="PF00135">
    <property type="entry name" value="COesterase"/>
    <property type="match status" value="1"/>
</dbReference>
<feature type="domain" description="Carboxylesterase type B" evidence="2">
    <location>
        <begin position="98"/>
        <end position="147"/>
    </location>
</feature>
<dbReference type="EMBL" id="UYRV01104469">
    <property type="protein sequence ID" value="VDN19546.1"/>
    <property type="molecule type" value="Genomic_DNA"/>
</dbReference>
<organism evidence="3 4">
    <name type="scientific">Cylicostephanus goldi</name>
    <name type="common">Nematode worm</name>
    <dbReference type="NCBI Taxonomy" id="71465"/>
    <lineage>
        <taxon>Eukaryota</taxon>
        <taxon>Metazoa</taxon>
        <taxon>Ecdysozoa</taxon>
        <taxon>Nematoda</taxon>
        <taxon>Chromadorea</taxon>
        <taxon>Rhabditida</taxon>
        <taxon>Rhabditina</taxon>
        <taxon>Rhabditomorpha</taxon>
        <taxon>Strongyloidea</taxon>
        <taxon>Strongylidae</taxon>
        <taxon>Cylicostephanus</taxon>
    </lineage>
</organism>
<keyword evidence="1" id="KW-1133">Transmembrane helix</keyword>
<dbReference type="PANTHER" id="PTHR44590:SF3">
    <property type="entry name" value="CARBOXYLESTERASE TYPE B DOMAIN-CONTAINING PROTEIN"/>
    <property type="match status" value="1"/>
</dbReference>
<feature type="transmembrane region" description="Helical" evidence="1">
    <location>
        <begin position="58"/>
        <end position="77"/>
    </location>
</feature>
<feature type="transmembrane region" description="Helical" evidence="1">
    <location>
        <begin position="129"/>
        <end position="150"/>
    </location>
</feature>
<dbReference type="InterPro" id="IPR029058">
    <property type="entry name" value="AB_hydrolase_fold"/>
</dbReference>
<evidence type="ECO:0000259" key="2">
    <source>
        <dbReference type="Pfam" id="PF00135"/>
    </source>
</evidence>
<evidence type="ECO:0000313" key="4">
    <source>
        <dbReference type="Proteomes" id="UP000271889"/>
    </source>
</evidence>
<dbReference type="Gene3D" id="3.40.50.1820">
    <property type="entry name" value="alpha/beta hydrolase"/>
    <property type="match status" value="1"/>
</dbReference>
<keyword evidence="1" id="KW-0812">Transmembrane</keyword>
<dbReference type="PANTHER" id="PTHR44590">
    <property type="entry name" value="CARBOXYLIC ESTER HYDROLASE-RELATED"/>
    <property type="match status" value="1"/>
</dbReference>
<keyword evidence="4" id="KW-1185">Reference proteome</keyword>
<evidence type="ECO:0000313" key="3">
    <source>
        <dbReference type="EMBL" id="VDN19546.1"/>
    </source>
</evidence>
<proteinExistence type="predicted"/>
<keyword evidence="1" id="KW-0472">Membrane</keyword>
<dbReference type="OrthoDB" id="6846267at2759"/>
<dbReference type="AlphaFoldDB" id="A0A3P7PMP9"/>
<dbReference type="Proteomes" id="UP000271889">
    <property type="component" value="Unassembled WGS sequence"/>
</dbReference>
<gene>
    <name evidence="3" type="ORF">CGOC_LOCUS8592</name>
</gene>
<dbReference type="SUPFAM" id="SSF53474">
    <property type="entry name" value="alpha/beta-Hydrolases"/>
    <property type="match status" value="1"/>
</dbReference>
<protein>
    <recommendedName>
        <fullName evidence="2">Carboxylesterase type B domain-containing protein</fullName>
    </recommendedName>
</protein>
<sequence>MLLVVDAASVFLSETRSVNFHSNRKGYVVIEHFCSAKQSRLCSQGLVIQCDKSAKHSMLFILLALLFYGIQAQILTIKPGKVHGFEYTSKNGDIAEVPKNGFPILVWVHGGGYEIGSASLYGYKGFADIYIPHGIIVVTIQYRVGVYVCLR</sequence>
<evidence type="ECO:0000256" key="1">
    <source>
        <dbReference type="SAM" id="Phobius"/>
    </source>
</evidence>
<name>A0A3P7PMP9_CYLGO</name>